<dbReference type="AlphaFoldDB" id="A0AAU8DSV9"/>
<dbReference type="GO" id="GO:0000455">
    <property type="term" value="P:enzyme-directed rRNA pseudouridine synthesis"/>
    <property type="evidence" value="ECO:0007669"/>
    <property type="project" value="TreeGrafter"/>
</dbReference>
<dbReference type="PANTHER" id="PTHR21600:SF84">
    <property type="entry name" value="PSEUDOURIDINE SYNTHASE RSUA_RLUA-LIKE DOMAIN-CONTAINING PROTEIN"/>
    <property type="match status" value="1"/>
</dbReference>
<evidence type="ECO:0000256" key="2">
    <source>
        <dbReference type="ARBA" id="ARBA00031870"/>
    </source>
</evidence>
<evidence type="ECO:0000259" key="4">
    <source>
        <dbReference type="Pfam" id="PF00849"/>
    </source>
</evidence>
<dbReference type="GO" id="GO:0003723">
    <property type="term" value="F:RNA binding"/>
    <property type="evidence" value="ECO:0007669"/>
    <property type="project" value="InterPro"/>
</dbReference>
<dbReference type="Gene3D" id="3.30.2350.10">
    <property type="entry name" value="Pseudouridine synthase"/>
    <property type="match status" value="1"/>
</dbReference>
<dbReference type="Pfam" id="PF00849">
    <property type="entry name" value="PseudoU_synth_2"/>
    <property type="match status" value="1"/>
</dbReference>
<proteinExistence type="predicted"/>
<dbReference type="PROSITE" id="PS01129">
    <property type="entry name" value="PSI_RLU"/>
    <property type="match status" value="1"/>
</dbReference>
<dbReference type="InterPro" id="IPR006145">
    <property type="entry name" value="PsdUridine_synth_RsuA/RluA"/>
</dbReference>
<evidence type="ECO:0000313" key="5">
    <source>
        <dbReference type="EMBL" id="XCG64929.1"/>
    </source>
</evidence>
<evidence type="ECO:0000256" key="1">
    <source>
        <dbReference type="ARBA" id="ARBA00000073"/>
    </source>
</evidence>
<dbReference type="RefSeq" id="WP_353650540.1">
    <property type="nucleotide sequence ID" value="NZ_CP159218.1"/>
</dbReference>
<organism evidence="5">
    <name type="scientific">Nakamurella sp. A5-74</name>
    <dbReference type="NCBI Taxonomy" id="3158264"/>
    <lineage>
        <taxon>Bacteria</taxon>
        <taxon>Bacillati</taxon>
        <taxon>Actinomycetota</taxon>
        <taxon>Actinomycetes</taxon>
        <taxon>Nakamurellales</taxon>
        <taxon>Nakamurellaceae</taxon>
        <taxon>Nakamurella</taxon>
    </lineage>
</organism>
<dbReference type="InterPro" id="IPR020103">
    <property type="entry name" value="PsdUridine_synth_cat_dom_sf"/>
</dbReference>
<dbReference type="InterPro" id="IPR006224">
    <property type="entry name" value="PsdUridine_synth_RluA-like_CS"/>
</dbReference>
<protein>
    <recommendedName>
        <fullName evidence="2">RNA pseudouridylate synthase</fullName>
    </recommendedName>
    <alternativeName>
        <fullName evidence="3">RNA-uridine isomerase</fullName>
    </alternativeName>
</protein>
<dbReference type="InterPro" id="IPR050188">
    <property type="entry name" value="RluA_PseudoU_synthase"/>
</dbReference>
<sequence>MPSRSPLPPRFGLDAARIRTPQQGHWATVREWLHWKLTRVPDEDVDAALAAGEYVDDDGRPLTQDTAFVPEQRIWFHRELPVEVDVPFDIPVLYRDERIVVVDKPHFLATIPRGQHIRQTVVVRLRRELDLPELSPVHRLDRATAGVLLLTTEQQWRGPYQNIFRDRLARKNYHAIAGFRDDLELPREVRSHIAKDRGTIQAYEVQGAEPNAVTRIELLDRQGAQALYRLEPTTGRTHQLRVHLASLGIPIVGDALYPELLEVAPDDFSAPLQLLAQRLAFRDPITGADREFLSERELVGAPRFGRPGDDG</sequence>
<dbReference type="EMBL" id="CP159218">
    <property type="protein sequence ID" value="XCG64929.1"/>
    <property type="molecule type" value="Genomic_DNA"/>
</dbReference>
<dbReference type="PANTHER" id="PTHR21600">
    <property type="entry name" value="MITOCHONDRIAL RNA PSEUDOURIDINE SYNTHASE"/>
    <property type="match status" value="1"/>
</dbReference>
<name>A0AAU8DSV9_9ACTN</name>
<dbReference type="GO" id="GO:0140098">
    <property type="term" value="F:catalytic activity, acting on RNA"/>
    <property type="evidence" value="ECO:0007669"/>
    <property type="project" value="UniProtKB-ARBA"/>
</dbReference>
<comment type="catalytic activity">
    <reaction evidence="1">
        <text>a uridine in RNA = a pseudouridine in RNA</text>
        <dbReference type="Rhea" id="RHEA:48348"/>
        <dbReference type="Rhea" id="RHEA-COMP:12068"/>
        <dbReference type="Rhea" id="RHEA-COMP:12069"/>
        <dbReference type="ChEBI" id="CHEBI:65314"/>
        <dbReference type="ChEBI" id="CHEBI:65315"/>
    </reaction>
</comment>
<evidence type="ECO:0000256" key="3">
    <source>
        <dbReference type="ARBA" id="ARBA00033164"/>
    </source>
</evidence>
<dbReference type="GO" id="GO:0009982">
    <property type="term" value="F:pseudouridine synthase activity"/>
    <property type="evidence" value="ECO:0007669"/>
    <property type="project" value="InterPro"/>
</dbReference>
<dbReference type="SUPFAM" id="SSF55120">
    <property type="entry name" value="Pseudouridine synthase"/>
    <property type="match status" value="1"/>
</dbReference>
<feature type="domain" description="Pseudouridine synthase RsuA/RluA-like" evidence="4">
    <location>
        <begin position="99"/>
        <end position="246"/>
    </location>
</feature>
<accession>A0AAU8DSV9</accession>
<reference evidence="5" key="1">
    <citation type="submission" date="2024-05" db="EMBL/GenBank/DDBJ databases">
        <authorList>
            <person name="Cai S.Y."/>
            <person name="Jin L.M."/>
            <person name="Li H.R."/>
        </authorList>
    </citation>
    <scope>NUCLEOTIDE SEQUENCE</scope>
    <source>
        <strain evidence="5">A5-74</strain>
    </source>
</reference>
<gene>
    <name evidence="5" type="ORF">ABLG96_06375</name>
</gene>